<keyword evidence="2" id="KW-1185">Reference proteome</keyword>
<name>A0ABU6TYV7_9FABA</name>
<dbReference type="Proteomes" id="UP001341840">
    <property type="component" value="Unassembled WGS sequence"/>
</dbReference>
<reference evidence="1 2" key="1">
    <citation type="journal article" date="2023" name="Plants (Basel)">
        <title>Bridging the Gap: Combining Genomics and Transcriptomics Approaches to Understand Stylosanthes scabra, an Orphan Legume from the Brazilian Caatinga.</title>
        <authorList>
            <person name="Ferreira-Neto J.R.C."/>
            <person name="da Silva M.D."/>
            <person name="Binneck E."/>
            <person name="de Melo N.F."/>
            <person name="da Silva R.H."/>
            <person name="de Melo A.L.T.M."/>
            <person name="Pandolfi V."/>
            <person name="Bustamante F.O."/>
            <person name="Brasileiro-Vidal A.C."/>
            <person name="Benko-Iseppon A.M."/>
        </authorList>
    </citation>
    <scope>NUCLEOTIDE SEQUENCE [LARGE SCALE GENOMIC DNA]</scope>
    <source>
        <tissue evidence="1">Leaves</tissue>
    </source>
</reference>
<organism evidence="1 2">
    <name type="scientific">Stylosanthes scabra</name>
    <dbReference type="NCBI Taxonomy" id="79078"/>
    <lineage>
        <taxon>Eukaryota</taxon>
        <taxon>Viridiplantae</taxon>
        <taxon>Streptophyta</taxon>
        <taxon>Embryophyta</taxon>
        <taxon>Tracheophyta</taxon>
        <taxon>Spermatophyta</taxon>
        <taxon>Magnoliopsida</taxon>
        <taxon>eudicotyledons</taxon>
        <taxon>Gunneridae</taxon>
        <taxon>Pentapetalae</taxon>
        <taxon>rosids</taxon>
        <taxon>fabids</taxon>
        <taxon>Fabales</taxon>
        <taxon>Fabaceae</taxon>
        <taxon>Papilionoideae</taxon>
        <taxon>50 kb inversion clade</taxon>
        <taxon>dalbergioids sensu lato</taxon>
        <taxon>Dalbergieae</taxon>
        <taxon>Pterocarpus clade</taxon>
        <taxon>Stylosanthes</taxon>
    </lineage>
</organism>
<evidence type="ECO:0000313" key="1">
    <source>
        <dbReference type="EMBL" id="MED6154041.1"/>
    </source>
</evidence>
<protein>
    <submittedName>
        <fullName evidence="1">Uncharacterized protein</fullName>
    </submittedName>
</protein>
<feature type="non-terminal residue" evidence="1">
    <location>
        <position position="1"/>
    </location>
</feature>
<accession>A0ABU6TYV7</accession>
<proteinExistence type="predicted"/>
<gene>
    <name evidence="1" type="ORF">PIB30_108174</name>
</gene>
<comment type="caution">
    <text evidence="1">The sequence shown here is derived from an EMBL/GenBank/DDBJ whole genome shotgun (WGS) entry which is preliminary data.</text>
</comment>
<sequence length="146" mass="16452">QPTPRITPPNPRICVPATHMRGTLPPTIKHRTSSLQPIPPLTHLTLLSSTITDHPRICVHPYAYAWNFPPLTHFTFLNPTITYHPRICVGLPLSILPRSQLLSHTTTPAHFLLPTLPCICVPPYAYAWEPYLHIPTIPLHIRAIHA</sequence>
<evidence type="ECO:0000313" key="2">
    <source>
        <dbReference type="Proteomes" id="UP001341840"/>
    </source>
</evidence>
<dbReference type="EMBL" id="JASCZI010095543">
    <property type="protein sequence ID" value="MED6154041.1"/>
    <property type="molecule type" value="Genomic_DNA"/>
</dbReference>